<dbReference type="GO" id="GO:0046872">
    <property type="term" value="F:metal ion binding"/>
    <property type="evidence" value="ECO:0007669"/>
    <property type="project" value="UniProtKB-KW"/>
</dbReference>
<keyword evidence="6" id="KW-0012">Acyltransferase</keyword>
<dbReference type="PRINTS" id="PR00789">
    <property type="entry name" value="OSIALOPTASE"/>
</dbReference>
<dbReference type="Pfam" id="PF00814">
    <property type="entry name" value="TsaD"/>
    <property type="match status" value="1"/>
</dbReference>
<proteinExistence type="predicted"/>
<evidence type="ECO:0000256" key="4">
    <source>
        <dbReference type="ARBA" id="ARBA00022723"/>
    </source>
</evidence>
<evidence type="ECO:0000313" key="9">
    <source>
        <dbReference type="EMBL" id="SDW54941.1"/>
    </source>
</evidence>
<sequence>MAAEEAVLGLDTSCYTTSAALMDLHGHLLGDQRRLLRVKPGHRGLAQSEMVFQHTRNLPDLLEALDLSGVQVKAIGVSAKPRPREESYMPAFLVGLGMARSLGKLMGLPVHRFTHQHNHMFAGLWSVGKPAPDRFLLVHISGGTTDLLLCERQPDGNFSLEPRGTSIDLHAGQFIDRVGVALGLPFPAGAPLEKLAETASEAHPLKVWSREGELSLSGPCTQTLRAIEKGEDPAALALGVEQAIGKALARTISWVCEKERLSQVLLAGGVSANREIRRQLEDFLGQRQIGLWAPDPRYSVDGAVGNAWAALLRERQEEP</sequence>
<dbReference type="Gene3D" id="3.30.420.40">
    <property type="match status" value="2"/>
</dbReference>
<gene>
    <name evidence="9" type="ORF">SAMN05216495_102198</name>
</gene>
<dbReference type="EC" id="2.3.1.234" evidence="1"/>
<evidence type="ECO:0000256" key="7">
    <source>
        <dbReference type="ARBA" id="ARBA00048117"/>
    </source>
</evidence>
<keyword evidence="2" id="KW-0808">Transferase</keyword>
<dbReference type="RefSeq" id="WP_074704558.1">
    <property type="nucleotide sequence ID" value="NZ_FNOP01000002.1"/>
</dbReference>
<comment type="caution">
    <text evidence="9">The sequence shown here is derived from an EMBL/GenBank/DDBJ whole genome shotgun (WGS) entry which is preliminary data.</text>
</comment>
<dbReference type="InterPro" id="IPR043129">
    <property type="entry name" value="ATPase_NBD"/>
</dbReference>
<evidence type="ECO:0000313" key="10">
    <source>
        <dbReference type="Proteomes" id="UP000182379"/>
    </source>
</evidence>
<organism evidence="9 10">
    <name type="scientific">Acidaminococcus fermentans</name>
    <dbReference type="NCBI Taxonomy" id="905"/>
    <lineage>
        <taxon>Bacteria</taxon>
        <taxon>Bacillati</taxon>
        <taxon>Bacillota</taxon>
        <taxon>Negativicutes</taxon>
        <taxon>Acidaminococcales</taxon>
        <taxon>Acidaminococcaceae</taxon>
        <taxon>Acidaminococcus</taxon>
    </lineage>
</organism>
<reference evidence="9 10" key="1">
    <citation type="submission" date="2016-10" db="EMBL/GenBank/DDBJ databases">
        <authorList>
            <person name="Varghese N."/>
            <person name="Submissions S."/>
        </authorList>
    </citation>
    <scope>NUCLEOTIDE SEQUENCE [LARGE SCALE GENOMIC DNA]</scope>
    <source>
        <strain evidence="9 10">WCC6</strain>
    </source>
</reference>
<dbReference type="SUPFAM" id="SSF53067">
    <property type="entry name" value="Actin-like ATPase domain"/>
    <property type="match status" value="1"/>
</dbReference>
<dbReference type="InterPro" id="IPR000905">
    <property type="entry name" value="Gcp-like_dom"/>
</dbReference>
<evidence type="ECO:0000256" key="1">
    <source>
        <dbReference type="ARBA" id="ARBA00012156"/>
    </source>
</evidence>
<dbReference type="Proteomes" id="UP000182379">
    <property type="component" value="Unassembled WGS sequence"/>
</dbReference>
<keyword evidence="4" id="KW-0479">Metal-binding</keyword>
<feature type="domain" description="Gcp-like" evidence="8">
    <location>
        <begin position="60"/>
        <end position="308"/>
    </location>
</feature>
<dbReference type="InterPro" id="IPR017861">
    <property type="entry name" value="KAE1/TsaD"/>
</dbReference>
<evidence type="ECO:0000256" key="5">
    <source>
        <dbReference type="ARBA" id="ARBA00023004"/>
    </source>
</evidence>
<dbReference type="GO" id="GO:0008033">
    <property type="term" value="P:tRNA processing"/>
    <property type="evidence" value="ECO:0007669"/>
    <property type="project" value="UniProtKB-KW"/>
</dbReference>
<evidence type="ECO:0000256" key="3">
    <source>
        <dbReference type="ARBA" id="ARBA00022694"/>
    </source>
</evidence>
<name>A0A1H2UFK0_ACIFE</name>
<dbReference type="GO" id="GO:0061711">
    <property type="term" value="F:tRNA N(6)-L-threonylcarbamoyladenine synthase activity"/>
    <property type="evidence" value="ECO:0007669"/>
    <property type="project" value="UniProtKB-EC"/>
</dbReference>
<protein>
    <recommendedName>
        <fullName evidence="1">N(6)-L-threonylcarbamoyladenine synthase</fullName>
        <ecNumber evidence="1">2.3.1.234</ecNumber>
    </recommendedName>
</protein>
<dbReference type="EMBL" id="FNOP01000002">
    <property type="protein sequence ID" value="SDW54941.1"/>
    <property type="molecule type" value="Genomic_DNA"/>
</dbReference>
<dbReference type="PANTHER" id="PTHR11735">
    <property type="entry name" value="TRNA N6-ADENOSINE THREONYLCARBAMOYLTRANSFERASE"/>
    <property type="match status" value="1"/>
</dbReference>
<keyword evidence="3" id="KW-0819">tRNA processing</keyword>
<evidence type="ECO:0000256" key="6">
    <source>
        <dbReference type="ARBA" id="ARBA00023315"/>
    </source>
</evidence>
<dbReference type="PANTHER" id="PTHR11735:SF6">
    <property type="entry name" value="TRNA N6-ADENOSINE THREONYLCARBAMOYLTRANSFERASE, MITOCHONDRIAL"/>
    <property type="match status" value="1"/>
</dbReference>
<accession>A0A1H2UFK0</accession>
<keyword evidence="5" id="KW-0408">Iron</keyword>
<evidence type="ECO:0000259" key="8">
    <source>
        <dbReference type="Pfam" id="PF00814"/>
    </source>
</evidence>
<evidence type="ECO:0000256" key="2">
    <source>
        <dbReference type="ARBA" id="ARBA00022679"/>
    </source>
</evidence>
<dbReference type="AlphaFoldDB" id="A0A1H2UFK0"/>
<comment type="catalytic activity">
    <reaction evidence="7">
        <text>L-threonylcarbamoyladenylate + adenosine(37) in tRNA = N(6)-L-threonylcarbamoyladenosine(37) in tRNA + AMP + H(+)</text>
        <dbReference type="Rhea" id="RHEA:37059"/>
        <dbReference type="Rhea" id="RHEA-COMP:10162"/>
        <dbReference type="Rhea" id="RHEA-COMP:10163"/>
        <dbReference type="ChEBI" id="CHEBI:15378"/>
        <dbReference type="ChEBI" id="CHEBI:73682"/>
        <dbReference type="ChEBI" id="CHEBI:74411"/>
        <dbReference type="ChEBI" id="CHEBI:74418"/>
        <dbReference type="ChEBI" id="CHEBI:456215"/>
        <dbReference type="EC" id="2.3.1.234"/>
    </reaction>
</comment>